<evidence type="ECO:0000259" key="6">
    <source>
        <dbReference type="Pfam" id="PF12697"/>
    </source>
</evidence>
<dbReference type="InterPro" id="IPR010076">
    <property type="entry name" value="BioH"/>
</dbReference>
<dbReference type="SUPFAM" id="SSF53474">
    <property type="entry name" value="alpha/beta-Hydrolases"/>
    <property type="match status" value="1"/>
</dbReference>
<keyword evidence="4 5" id="KW-0378">Hydrolase</keyword>
<accession>A0ABQ5XNX9</accession>
<evidence type="ECO:0000256" key="5">
    <source>
        <dbReference type="HAMAP-Rule" id="MF_01260"/>
    </source>
</evidence>
<dbReference type="Gene3D" id="3.40.50.1820">
    <property type="entry name" value="alpha/beta hydrolase"/>
    <property type="match status" value="1"/>
</dbReference>
<dbReference type="Proteomes" id="UP001156670">
    <property type="component" value="Unassembled WGS sequence"/>
</dbReference>
<dbReference type="RefSeq" id="WP_284320668.1">
    <property type="nucleotide sequence ID" value="NZ_BSOB01000016.1"/>
</dbReference>
<feature type="active site" evidence="5">
    <location>
        <position position="207"/>
    </location>
</feature>
<proteinExistence type="inferred from homology"/>
<sequence>MSLYIDTQGSGPIPLVMLHGWAMHGGIFGPLVDVLREHCTMYLVDLPGHGFSRDCGLPLEPQVCARAIADATPSAIWLGWSLGGLVALQGALDFPEQVRGLAMLCATPRFVSADNWPQGRDPSLVRQLATDLETDYHATIERFLALEVMGSPDPRGELRKLRGEVFARGEPDLRVLQEGIRLLDETDLRACLPRLTRSSWWSAGRLDRLVHPSAMEWSAQTSQGEFHVIARAGHAPFLSHAEAVAQTLRPWLEANA</sequence>
<dbReference type="PANTHER" id="PTHR43798:SF31">
    <property type="entry name" value="AB HYDROLASE SUPERFAMILY PROTEIN YCLE"/>
    <property type="match status" value="1"/>
</dbReference>
<comment type="caution">
    <text evidence="7">The sequence shown here is derived from an EMBL/GenBank/DDBJ whole genome shotgun (WGS) entry which is preliminary data.</text>
</comment>
<gene>
    <name evidence="5 7" type="primary">bioH</name>
    <name evidence="7" type="ORF">GCM10007901_18920</name>
</gene>
<comment type="caution">
    <text evidence="5">Lacks conserved residue(s) required for the propagation of feature annotation.</text>
</comment>
<comment type="catalytic activity">
    <reaction evidence="5">
        <text>6-carboxyhexanoyl-[ACP] methyl ester + H2O = 6-carboxyhexanoyl-[ACP] + methanol + H(+)</text>
        <dbReference type="Rhea" id="RHEA:42700"/>
        <dbReference type="Rhea" id="RHEA-COMP:9955"/>
        <dbReference type="Rhea" id="RHEA-COMP:10186"/>
        <dbReference type="ChEBI" id="CHEBI:15377"/>
        <dbReference type="ChEBI" id="CHEBI:15378"/>
        <dbReference type="ChEBI" id="CHEBI:17790"/>
        <dbReference type="ChEBI" id="CHEBI:78846"/>
        <dbReference type="ChEBI" id="CHEBI:82735"/>
        <dbReference type="EC" id="3.1.1.85"/>
    </reaction>
</comment>
<evidence type="ECO:0000256" key="3">
    <source>
        <dbReference type="ARBA" id="ARBA00022756"/>
    </source>
</evidence>
<keyword evidence="1 5" id="KW-0719">Serine esterase</keyword>
<evidence type="ECO:0000313" key="8">
    <source>
        <dbReference type="Proteomes" id="UP001156670"/>
    </source>
</evidence>
<keyword evidence="8" id="KW-1185">Reference proteome</keyword>
<comment type="function">
    <text evidence="5">The physiological role of BioH is to remove the methyl group introduced by BioC when the pimeloyl moiety is complete. It allows to synthesize pimeloyl-ACP via the fatty acid synthetic pathway through the hydrolysis of the ester bonds of pimeloyl-ACP esters.</text>
</comment>
<organism evidence="7 8">
    <name type="scientific">Dyella acidisoli</name>
    <dbReference type="NCBI Taxonomy" id="1867834"/>
    <lineage>
        <taxon>Bacteria</taxon>
        <taxon>Pseudomonadati</taxon>
        <taxon>Pseudomonadota</taxon>
        <taxon>Gammaproteobacteria</taxon>
        <taxon>Lysobacterales</taxon>
        <taxon>Rhodanobacteraceae</taxon>
        <taxon>Dyella</taxon>
    </lineage>
</organism>
<dbReference type="EMBL" id="BSOB01000016">
    <property type="protein sequence ID" value="GLQ92941.1"/>
    <property type="molecule type" value="Genomic_DNA"/>
</dbReference>
<dbReference type="InterPro" id="IPR000073">
    <property type="entry name" value="AB_hydrolase_1"/>
</dbReference>
<feature type="active site" evidence="5">
    <location>
        <position position="234"/>
    </location>
</feature>
<protein>
    <recommendedName>
        <fullName evidence="5">Pimeloyl-[acyl-carrier protein] methyl ester esterase</fullName>
        <ecNumber evidence="5">3.1.1.85</ecNumber>
    </recommendedName>
    <alternativeName>
        <fullName evidence="5">Biotin synthesis protein BioH</fullName>
    </alternativeName>
    <alternativeName>
        <fullName evidence="5">Carboxylesterase BioH</fullName>
    </alternativeName>
</protein>
<reference evidence="8" key="1">
    <citation type="journal article" date="2019" name="Int. J. Syst. Evol. Microbiol.">
        <title>The Global Catalogue of Microorganisms (GCM) 10K type strain sequencing project: providing services to taxonomists for standard genome sequencing and annotation.</title>
        <authorList>
            <consortium name="The Broad Institute Genomics Platform"/>
            <consortium name="The Broad Institute Genome Sequencing Center for Infectious Disease"/>
            <person name="Wu L."/>
            <person name="Ma J."/>
        </authorList>
    </citation>
    <scope>NUCLEOTIDE SEQUENCE [LARGE SCALE GENOMIC DNA]</scope>
    <source>
        <strain evidence="8">NBRC 111980</strain>
    </source>
</reference>
<dbReference type="InterPro" id="IPR050266">
    <property type="entry name" value="AB_hydrolase_sf"/>
</dbReference>
<dbReference type="PANTHER" id="PTHR43798">
    <property type="entry name" value="MONOACYLGLYCEROL LIPASE"/>
    <property type="match status" value="1"/>
</dbReference>
<dbReference type="HAMAP" id="MF_01260">
    <property type="entry name" value="Carboxylester"/>
    <property type="match status" value="1"/>
</dbReference>
<dbReference type="NCBIfam" id="TIGR01738">
    <property type="entry name" value="bioH"/>
    <property type="match status" value="1"/>
</dbReference>
<evidence type="ECO:0000256" key="4">
    <source>
        <dbReference type="ARBA" id="ARBA00022801"/>
    </source>
</evidence>
<dbReference type="InterPro" id="IPR029058">
    <property type="entry name" value="AB_hydrolase_fold"/>
</dbReference>
<comment type="pathway">
    <text evidence="5">Cofactor biosynthesis; biotin biosynthesis.</text>
</comment>
<feature type="binding site" evidence="5">
    <location>
        <position position="234"/>
    </location>
    <ligand>
        <name>substrate</name>
    </ligand>
</feature>
<comment type="subcellular location">
    <subcellularLocation>
        <location evidence="5">Cytoplasm</location>
    </subcellularLocation>
</comment>
<dbReference type="Pfam" id="PF12697">
    <property type="entry name" value="Abhydrolase_6"/>
    <property type="match status" value="1"/>
</dbReference>
<comment type="similarity">
    <text evidence="5">Belongs to the AB hydrolase superfamily. Carboxylesterase BioH family.</text>
</comment>
<keyword evidence="3 5" id="KW-0093">Biotin biosynthesis</keyword>
<comment type="subunit">
    <text evidence="5">Monomer.</text>
</comment>
<name>A0ABQ5XNX9_9GAMM</name>
<evidence type="ECO:0000313" key="7">
    <source>
        <dbReference type="EMBL" id="GLQ92941.1"/>
    </source>
</evidence>
<dbReference type="EC" id="3.1.1.85" evidence="5"/>
<evidence type="ECO:0000256" key="1">
    <source>
        <dbReference type="ARBA" id="ARBA00022487"/>
    </source>
</evidence>
<evidence type="ECO:0000256" key="2">
    <source>
        <dbReference type="ARBA" id="ARBA00022490"/>
    </source>
</evidence>
<keyword evidence="2 5" id="KW-0963">Cytoplasm</keyword>
<feature type="binding site" evidence="5">
    <location>
        <begin position="81"/>
        <end position="82"/>
    </location>
    <ligand>
        <name>substrate</name>
    </ligand>
</feature>
<feature type="domain" description="AB hydrolase-1" evidence="6">
    <location>
        <begin position="15"/>
        <end position="246"/>
    </location>
</feature>
<feature type="active site" description="Nucleophile" evidence="5">
    <location>
        <position position="81"/>
    </location>
</feature>
<feature type="binding site" evidence="5">
    <location>
        <position position="21"/>
    </location>
    <ligand>
        <name>substrate</name>
    </ligand>
</feature>